<proteinExistence type="predicted"/>
<dbReference type="EMBL" id="PRLP01000032">
    <property type="protein sequence ID" value="PPC77533.1"/>
    <property type="molecule type" value="Genomic_DNA"/>
</dbReference>
<keyword evidence="1" id="KW-0645">Protease</keyword>
<dbReference type="GO" id="GO:0004197">
    <property type="term" value="F:cysteine-type endopeptidase activity"/>
    <property type="evidence" value="ECO:0007669"/>
    <property type="project" value="InterPro"/>
</dbReference>
<dbReference type="OrthoDB" id="7041355at2"/>
<sequence>MTTAINHLSPVQTGSGVATRQDVGVNLQAGKAGRFEHFQPRTHQTFAGGNAAAGSSTLPSPPEQALSQASSSSSSWLSRIGARVASVAKQVASSTAESLDPSLAAERHLQATAELATKHGCQLSHPFHQSSYLSDKLWAHDFEFSKSLGLHESRLDKENLSYACLGLSATWVQSQIMGQPSETYFKRLDNHRQDPTMKNVLLIQHREQQKYPGITKDARPMLKELLPKLGLKPGSNGDGRLLHNFMHLSELDVIRDHALLPGHKQSFLLLTPYHAIGLHQHASGKVEYFDPEYGVVKADNKQQLFAFLKDVTQRDMSTLFGPSLFGMRPTGFQLAEVEPQARSAPVPSSSRAN</sequence>
<keyword evidence="3" id="KW-0788">Thiol protease</keyword>
<dbReference type="CDD" id="cd20499">
    <property type="entry name" value="HopN1-like"/>
    <property type="match status" value="1"/>
</dbReference>
<gene>
    <name evidence="6" type="ORF">C4K68_10045</name>
</gene>
<feature type="region of interest" description="Disordered" evidence="4">
    <location>
        <begin position="45"/>
        <end position="70"/>
    </location>
</feature>
<evidence type="ECO:0000256" key="4">
    <source>
        <dbReference type="SAM" id="MobiDB-lite"/>
    </source>
</evidence>
<dbReference type="Proteomes" id="UP000238196">
    <property type="component" value="Unassembled WGS sequence"/>
</dbReference>
<evidence type="ECO:0000256" key="2">
    <source>
        <dbReference type="ARBA" id="ARBA00022801"/>
    </source>
</evidence>
<dbReference type="GO" id="GO:0006508">
    <property type="term" value="P:proteolysis"/>
    <property type="evidence" value="ECO:0007669"/>
    <property type="project" value="UniProtKB-KW"/>
</dbReference>
<feature type="domain" description="Peptidase C58 YopT-type" evidence="5">
    <location>
        <begin position="116"/>
        <end position="317"/>
    </location>
</feature>
<reference evidence="6 7" key="1">
    <citation type="submission" date="2018-02" db="EMBL/GenBank/DDBJ databases">
        <title>novel marine gammaproteobacteria from coastal saline agro ecosystem.</title>
        <authorList>
            <person name="Krishnan R."/>
            <person name="Ramesh Kumar N."/>
        </authorList>
    </citation>
    <scope>NUCLEOTIDE SEQUENCE [LARGE SCALE GENOMIC DNA]</scope>
    <source>
        <strain evidence="6 7">228</strain>
    </source>
</reference>
<evidence type="ECO:0000256" key="1">
    <source>
        <dbReference type="ARBA" id="ARBA00022670"/>
    </source>
</evidence>
<evidence type="ECO:0000313" key="6">
    <source>
        <dbReference type="EMBL" id="PPC77533.1"/>
    </source>
</evidence>
<name>A0A2S5KS40_9PROT</name>
<keyword evidence="2" id="KW-0378">Hydrolase</keyword>
<evidence type="ECO:0000256" key="3">
    <source>
        <dbReference type="ARBA" id="ARBA00022807"/>
    </source>
</evidence>
<dbReference type="NCBIfam" id="TIGR01586">
    <property type="entry name" value="yopT_cys_prot"/>
    <property type="match status" value="1"/>
</dbReference>
<dbReference type="Gene3D" id="3.90.70.20">
    <property type="match status" value="1"/>
</dbReference>
<accession>A0A2S5KS40</accession>
<comment type="caution">
    <text evidence="6">The sequence shown here is derived from an EMBL/GenBank/DDBJ whole genome shotgun (WGS) entry which is preliminary data.</text>
</comment>
<dbReference type="AlphaFoldDB" id="A0A2S5KS40"/>
<evidence type="ECO:0000313" key="7">
    <source>
        <dbReference type="Proteomes" id="UP000238196"/>
    </source>
</evidence>
<organism evidence="6 7">
    <name type="scientific">Proteobacteria bacterium 228</name>
    <dbReference type="NCBI Taxonomy" id="2083153"/>
    <lineage>
        <taxon>Bacteria</taxon>
        <taxon>Pseudomonadati</taxon>
        <taxon>Pseudomonadota</taxon>
    </lineage>
</organism>
<evidence type="ECO:0000259" key="5">
    <source>
        <dbReference type="Pfam" id="PF03543"/>
    </source>
</evidence>
<dbReference type="Pfam" id="PF03543">
    <property type="entry name" value="Peptidase_C58"/>
    <property type="match status" value="1"/>
</dbReference>
<protein>
    <recommendedName>
        <fullName evidence="5">Peptidase C58 YopT-type domain-containing protein</fullName>
    </recommendedName>
</protein>
<feature type="compositionally biased region" description="Polar residues" evidence="4">
    <location>
        <begin position="45"/>
        <end position="58"/>
    </location>
</feature>
<dbReference type="InterPro" id="IPR006473">
    <property type="entry name" value="Peptidase_C58_Yopt"/>
</dbReference>